<sequence length="106" mass="12669">MMEESIMKKYLDIIFDTNANEYISQLSHQQMKGFIKKLMNVLTQKNNKYRTTVGFILGGWVRRLRPKYFEIYHVDIFREIPIAKNLRKIRNSSIHFKNVFIALGNL</sequence>
<dbReference type="WBParaSite" id="PS1159_v2.g22979.t1">
    <property type="protein sequence ID" value="PS1159_v2.g22979.t1"/>
    <property type="gene ID" value="PS1159_v2.g22979"/>
</dbReference>
<name>A0AC35G1C4_9BILA</name>
<evidence type="ECO:0000313" key="2">
    <source>
        <dbReference type="WBParaSite" id="PS1159_v2.g22979.t1"/>
    </source>
</evidence>
<organism evidence="1 2">
    <name type="scientific">Panagrolaimus sp. PS1159</name>
    <dbReference type="NCBI Taxonomy" id="55785"/>
    <lineage>
        <taxon>Eukaryota</taxon>
        <taxon>Metazoa</taxon>
        <taxon>Ecdysozoa</taxon>
        <taxon>Nematoda</taxon>
        <taxon>Chromadorea</taxon>
        <taxon>Rhabditida</taxon>
        <taxon>Tylenchina</taxon>
        <taxon>Panagrolaimomorpha</taxon>
        <taxon>Panagrolaimoidea</taxon>
        <taxon>Panagrolaimidae</taxon>
        <taxon>Panagrolaimus</taxon>
    </lineage>
</organism>
<dbReference type="Proteomes" id="UP000887580">
    <property type="component" value="Unplaced"/>
</dbReference>
<evidence type="ECO:0000313" key="1">
    <source>
        <dbReference type="Proteomes" id="UP000887580"/>
    </source>
</evidence>
<accession>A0AC35G1C4</accession>
<protein>
    <submittedName>
        <fullName evidence="2">Uncharacterized protein</fullName>
    </submittedName>
</protein>
<proteinExistence type="predicted"/>
<reference evidence="2" key="1">
    <citation type="submission" date="2022-11" db="UniProtKB">
        <authorList>
            <consortium name="WormBaseParasite"/>
        </authorList>
    </citation>
    <scope>IDENTIFICATION</scope>
</reference>